<dbReference type="Pfam" id="PF05593">
    <property type="entry name" value="RHS_repeat"/>
    <property type="match status" value="1"/>
</dbReference>
<evidence type="ECO:0000256" key="3">
    <source>
        <dbReference type="SAM" id="SignalP"/>
    </source>
</evidence>
<feature type="chain" id="PRO_5037733451" evidence="3">
    <location>
        <begin position="21"/>
        <end position="1121"/>
    </location>
</feature>
<feature type="domain" description="Teneurin-like YD-shell" evidence="5">
    <location>
        <begin position="908"/>
        <end position="999"/>
    </location>
</feature>
<dbReference type="NCBIfam" id="TIGR03696">
    <property type="entry name" value="Rhs_assc_core"/>
    <property type="match status" value="1"/>
</dbReference>
<protein>
    <submittedName>
        <fullName evidence="6">RHS repeat protein</fullName>
    </submittedName>
</protein>
<name>A0A927EZF9_9ACTN</name>
<proteinExistence type="predicted"/>
<evidence type="ECO:0000256" key="2">
    <source>
        <dbReference type="SAM" id="MobiDB-lite"/>
    </source>
</evidence>
<dbReference type="InterPro" id="IPR031325">
    <property type="entry name" value="RHS_repeat"/>
</dbReference>
<feature type="signal peptide" evidence="3">
    <location>
        <begin position="1"/>
        <end position="20"/>
    </location>
</feature>
<evidence type="ECO:0000256" key="1">
    <source>
        <dbReference type="ARBA" id="ARBA00022737"/>
    </source>
</evidence>
<dbReference type="InterPro" id="IPR022385">
    <property type="entry name" value="Rhs_assc_core"/>
</dbReference>
<sequence>MSVRSGLVAVVAALATTAGAIPAVALSDPGPESAWGKGGDAKVPPVEVGETEPPAALDERTPSKEVSDWRDAQERRATEGRDGEKSQGPDAVPGADAEADATGYVPEGQGQVPWHEITDIRVTDSLVARVNYSTGNLMLAATDFDIAGVGQSLRLARTYNSLDAPWGKVSQRWWQEYERYLLVQQDAVVLYDATGASARFTQDGSAFTTPDGSSKDLTREGDGSYTLTDRRTGAKDHFNSHGTLTSVEERNGGRITVDQHDQGAEHLGFKLTETRSGRWVDLVKTAGDQWQAKDHTDRTAVFNLNAAGDLAETIDTEGKKTTFGYDHDRRLTKITTPEGRVTVFTYDAHNRVTSMLRATEFDGDGHTGPTYTYHYTAAAPGEAGTTTVTDPLGHATEYEHNADGEVEKVTDPLGHSRSRTYNVSTATDAMGTGGSGGNVTAYGWDARNNPTSAELPTGATAALTGYQTIAGTDLPGTLTTPDGEKTDYAYDGAGNTTSVAVSGSGGGTREFTYNDDTPHCGGFEGQRCTAKDANGKTTEFEYDATGNLKKVIPPSPLGATTYTYDDLGRPKTVTDGRGIESVYVHDHRDRVTKVSTATTTVTYGYDGDGNLAIRSDGTGVTKYAFDPLSRETVRTLQNGSQTVLTYTPDGNVNTYTDPGGTTTYHWDSAGRLEWLKDPADRKTTYAYDNNDVRTKTTYPGGTVQDVTLDASSRPTRIKATSHEGTLAELSYDYTYTAGGQAADGTKIRTRTDHTTDTTTTYTYTDAGRLSRATESGGGATWQYCWDPAGNLTSQGMASGCPASTTYTYNDASQLTAKNGDTTGWSYDPSGNELAGAFTNATARTDAQWSDHSQMTSVEVDGTTFDAQYASTDQSERIRLGNTWFHNGPLGLAAKTTAGQDMGFVREPGGTLNSMTTGGTAYYYLTDALGSVIAMTDEHGNKKNTYAYTPTGTLRASQTSEEVSQPYRYAAGYQDTTGLYHLSARYYDPQISRFTQPDPSGQESNPYLYAEGDPTNRIDPTGLWSIGLGGEACFIYCIGGGFNWDADSSESGAYFRMGLGWPGVEGGVTASSGNPSEGHSGYGGCGAGPLMGEANYSDKWVGTTGIGYFSSPTCSAGWQYQW</sequence>
<feature type="compositionally biased region" description="Basic and acidic residues" evidence="2">
    <location>
        <begin position="57"/>
        <end position="87"/>
    </location>
</feature>
<dbReference type="Pfam" id="PF20148">
    <property type="entry name" value="DUF6531"/>
    <property type="match status" value="1"/>
</dbReference>
<dbReference type="Proteomes" id="UP000632289">
    <property type="component" value="Unassembled WGS sequence"/>
</dbReference>
<dbReference type="EMBL" id="JACXYU010000006">
    <property type="protein sequence ID" value="MBD3932799.1"/>
    <property type="molecule type" value="Genomic_DNA"/>
</dbReference>
<dbReference type="InterPro" id="IPR006530">
    <property type="entry name" value="YD"/>
</dbReference>
<keyword evidence="3" id="KW-0732">Signal</keyword>
<organism evidence="6 7">
    <name type="scientific">Streptomyces chumphonensis</name>
    <dbReference type="NCBI Taxonomy" id="1214925"/>
    <lineage>
        <taxon>Bacteria</taxon>
        <taxon>Bacillati</taxon>
        <taxon>Actinomycetota</taxon>
        <taxon>Actinomycetes</taxon>
        <taxon>Kitasatosporales</taxon>
        <taxon>Streptomycetaceae</taxon>
        <taxon>Streptomyces</taxon>
    </lineage>
</organism>
<feature type="compositionally biased region" description="Low complexity" evidence="2">
    <location>
        <begin position="43"/>
        <end position="54"/>
    </location>
</feature>
<dbReference type="PANTHER" id="PTHR32305:SF15">
    <property type="entry name" value="PROTEIN RHSA-RELATED"/>
    <property type="match status" value="1"/>
</dbReference>
<evidence type="ECO:0000313" key="7">
    <source>
        <dbReference type="Proteomes" id="UP000632289"/>
    </source>
</evidence>
<accession>A0A927EZF9</accession>
<dbReference type="PANTHER" id="PTHR32305">
    <property type="match status" value="1"/>
</dbReference>
<dbReference type="InterPro" id="IPR056823">
    <property type="entry name" value="TEN-like_YD-shell"/>
</dbReference>
<dbReference type="AlphaFoldDB" id="A0A927EZF9"/>
<feature type="domain" description="Teneurin-like YD-shell" evidence="5">
    <location>
        <begin position="535"/>
        <end position="626"/>
    </location>
</feature>
<dbReference type="InterPro" id="IPR045351">
    <property type="entry name" value="DUF6531"/>
</dbReference>
<feature type="region of interest" description="Disordered" evidence="2">
    <location>
        <begin position="31"/>
        <end position="110"/>
    </location>
</feature>
<feature type="domain" description="DUF6531" evidence="4">
    <location>
        <begin position="130"/>
        <end position="200"/>
    </location>
</feature>
<reference evidence="6" key="1">
    <citation type="submission" date="2020-09" db="EMBL/GenBank/DDBJ databases">
        <title>Secondary metabolite and genome analysis of marine Streptomyces chumphonensis KK1-2T.</title>
        <authorList>
            <person name="Phongsopitanun W."/>
            <person name="Kanchanasin P."/>
            <person name="Pittayakhajonwut P."/>
            <person name="Suwanborirux K."/>
            <person name="Tanasupawat S."/>
        </authorList>
    </citation>
    <scope>NUCLEOTIDE SEQUENCE</scope>
    <source>
        <strain evidence="6">KK1-2</strain>
    </source>
</reference>
<keyword evidence="7" id="KW-1185">Reference proteome</keyword>
<dbReference type="NCBIfam" id="TIGR01643">
    <property type="entry name" value="YD_repeat_2x"/>
    <property type="match status" value="2"/>
</dbReference>
<gene>
    <name evidence="6" type="ORF">IF129_14700</name>
</gene>
<dbReference type="Pfam" id="PF25023">
    <property type="entry name" value="TEN_YD-shell"/>
    <property type="match status" value="2"/>
</dbReference>
<keyword evidence="1" id="KW-0677">Repeat</keyword>
<comment type="caution">
    <text evidence="6">The sequence shown here is derived from an EMBL/GenBank/DDBJ whole genome shotgun (WGS) entry which is preliminary data.</text>
</comment>
<dbReference type="InterPro" id="IPR050708">
    <property type="entry name" value="T6SS_VgrG/RHS"/>
</dbReference>
<evidence type="ECO:0000313" key="6">
    <source>
        <dbReference type="EMBL" id="MBD3932799.1"/>
    </source>
</evidence>
<dbReference type="RefSeq" id="WP_191210085.1">
    <property type="nucleotide sequence ID" value="NZ_JACXYU010000006.1"/>
</dbReference>
<dbReference type="Gene3D" id="2.180.10.10">
    <property type="entry name" value="RHS repeat-associated core"/>
    <property type="match status" value="2"/>
</dbReference>
<evidence type="ECO:0000259" key="4">
    <source>
        <dbReference type="Pfam" id="PF20148"/>
    </source>
</evidence>
<evidence type="ECO:0000259" key="5">
    <source>
        <dbReference type="Pfam" id="PF25023"/>
    </source>
</evidence>